<name>A0A160T2T6_9CHLR</name>
<dbReference type="Proteomes" id="UP000215027">
    <property type="component" value="Chromosome I"/>
</dbReference>
<gene>
    <name evidence="10" type="ORF">CFX0092_A1701</name>
</gene>
<evidence type="ECO:0000313" key="10">
    <source>
        <dbReference type="EMBL" id="CUS03579.2"/>
    </source>
</evidence>
<feature type="transmembrane region" description="Helical" evidence="7">
    <location>
        <begin position="375"/>
        <end position="396"/>
    </location>
</feature>
<dbReference type="GO" id="GO:0005886">
    <property type="term" value="C:plasma membrane"/>
    <property type="evidence" value="ECO:0007669"/>
    <property type="project" value="UniProtKB-SubCell"/>
</dbReference>
<feature type="domain" description="MacB-like periplasmic core" evidence="9">
    <location>
        <begin position="22"/>
        <end position="250"/>
    </location>
</feature>
<dbReference type="PANTHER" id="PTHR30572:SF4">
    <property type="entry name" value="ABC TRANSPORTER PERMEASE YTRF"/>
    <property type="match status" value="1"/>
</dbReference>
<dbReference type="RefSeq" id="WP_095043044.1">
    <property type="nucleotide sequence ID" value="NZ_LN890655.1"/>
</dbReference>
<feature type="transmembrane region" description="Helical" evidence="7">
    <location>
        <begin position="334"/>
        <end position="363"/>
    </location>
</feature>
<reference evidence="10" key="1">
    <citation type="submission" date="2016-01" db="EMBL/GenBank/DDBJ databases">
        <authorList>
            <person name="Mcilroy J.S."/>
            <person name="Karst M S."/>
            <person name="Albertsen M."/>
        </authorList>
    </citation>
    <scope>NUCLEOTIDE SEQUENCE</scope>
    <source>
        <strain evidence="10">Cfx-K</strain>
    </source>
</reference>
<dbReference type="OrthoDB" id="9770036at2"/>
<feature type="transmembrane region" description="Helical" evidence="7">
    <location>
        <begin position="288"/>
        <end position="313"/>
    </location>
</feature>
<comment type="similarity">
    <text evidence="6">Belongs to the ABC-4 integral membrane protein family.</text>
</comment>
<protein>
    <submittedName>
        <fullName evidence="10">ABC transporter permease protein</fullName>
    </submittedName>
</protein>
<evidence type="ECO:0000256" key="7">
    <source>
        <dbReference type="SAM" id="Phobius"/>
    </source>
</evidence>
<dbReference type="InterPro" id="IPR025857">
    <property type="entry name" value="MacB_PCD"/>
</dbReference>
<evidence type="ECO:0000256" key="3">
    <source>
        <dbReference type="ARBA" id="ARBA00022692"/>
    </source>
</evidence>
<accession>A0A160T2T6</accession>
<evidence type="ECO:0000256" key="1">
    <source>
        <dbReference type="ARBA" id="ARBA00004651"/>
    </source>
</evidence>
<evidence type="ECO:0000256" key="4">
    <source>
        <dbReference type="ARBA" id="ARBA00022989"/>
    </source>
</evidence>
<feature type="transmembrane region" description="Helical" evidence="7">
    <location>
        <begin position="21"/>
        <end position="41"/>
    </location>
</feature>
<dbReference type="GO" id="GO:0022857">
    <property type="term" value="F:transmembrane transporter activity"/>
    <property type="evidence" value="ECO:0007669"/>
    <property type="project" value="TreeGrafter"/>
</dbReference>
<dbReference type="InterPro" id="IPR003838">
    <property type="entry name" value="ABC3_permease_C"/>
</dbReference>
<dbReference type="Pfam" id="PF12704">
    <property type="entry name" value="MacB_PCD"/>
    <property type="match status" value="1"/>
</dbReference>
<feature type="domain" description="ABC3 transporter permease C-terminal" evidence="8">
    <location>
        <begin position="292"/>
        <end position="406"/>
    </location>
</feature>
<dbReference type="AlphaFoldDB" id="A0A160T2T6"/>
<keyword evidence="11" id="KW-1185">Reference proteome</keyword>
<evidence type="ECO:0000256" key="6">
    <source>
        <dbReference type="ARBA" id="ARBA00038076"/>
    </source>
</evidence>
<evidence type="ECO:0000259" key="8">
    <source>
        <dbReference type="Pfam" id="PF02687"/>
    </source>
</evidence>
<evidence type="ECO:0000259" key="9">
    <source>
        <dbReference type="Pfam" id="PF12704"/>
    </source>
</evidence>
<sequence length="413" mass="44515">MNLIESIRLALRSLIANKLRAILTMLGIIIGVAAVITLVSVGEGVQQVVVSEFEGLGNNLLFVIPGQPDANQFMPGRSSAELTNDDYEALADPFNVPDLLRVVPTYDRPAIVTRGGEEARTTISGTTPDFTIIRDFQPVLGDFFTEQDVTSAARVAVLGQRVYEQLFPDGELPIGQTIRINNVNFRVIGLMEEKGGSGFNDQDDLVLVPLNTAQRRLFPARRPDGSFRVDQILAEVISEERQDAAIAEMTLALRQSRGVTFRDEDDFTILSQDEVVGALGQITGVLTVFLGVIAGISLLVGGIGIMNIMLVSVTERTREIGLRKAVGAKRRDILWQFLTEAIILSTIGGLIGLLLGAAGAYLISALSDTLDATVAWNSVALAILFSAAVGLFFGIYPATRAAGLNPIDALRYE</sequence>
<dbReference type="Pfam" id="PF02687">
    <property type="entry name" value="FtsX"/>
    <property type="match status" value="1"/>
</dbReference>
<dbReference type="EMBL" id="LN890655">
    <property type="protein sequence ID" value="CUS03579.2"/>
    <property type="molecule type" value="Genomic_DNA"/>
</dbReference>
<keyword evidence="4 7" id="KW-1133">Transmembrane helix</keyword>
<dbReference type="InterPro" id="IPR050250">
    <property type="entry name" value="Macrolide_Exporter_MacB"/>
</dbReference>
<comment type="subcellular location">
    <subcellularLocation>
        <location evidence="1">Cell membrane</location>
        <topology evidence="1">Multi-pass membrane protein</topology>
    </subcellularLocation>
</comment>
<keyword evidence="3 7" id="KW-0812">Transmembrane</keyword>
<keyword evidence="2" id="KW-1003">Cell membrane</keyword>
<organism evidence="10 11">
    <name type="scientific">Candidatus Promineifilum breve</name>
    <dbReference type="NCBI Taxonomy" id="1806508"/>
    <lineage>
        <taxon>Bacteria</taxon>
        <taxon>Bacillati</taxon>
        <taxon>Chloroflexota</taxon>
        <taxon>Ardenticatenia</taxon>
        <taxon>Candidatus Promineifilales</taxon>
        <taxon>Candidatus Promineifilaceae</taxon>
        <taxon>Candidatus Promineifilum</taxon>
    </lineage>
</organism>
<proteinExistence type="inferred from homology"/>
<evidence type="ECO:0000256" key="2">
    <source>
        <dbReference type="ARBA" id="ARBA00022475"/>
    </source>
</evidence>
<dbReference type="KEGG" id="pbf:CFX0092_A1701"/>
<evidence type="ECO:0000256" key="5">
    <source>
        <dbReference type="ARBA" id="ARBA00023136"/>
    </source>
</evidence>
<keyword evidence="5 7" id="KW-0472">Membrane</keyword>
<dbReference type="PANTHER" id="PTHR30572">
    <property type="entry name" value="MEMBRANE COMPONENT OF TRANSPORTER-RELATED"/>
    <property type="match status" value="1"/>
</dbReference>
<evidence type="ECO:0000313" key="11">
    <source>
        <dbReference type="Proteomes" id="UP000215027"/>
    </source>
</evidence>